<reference evidence="2" key="1">
    <citation type="submission" date="2015-01" db="EMBL/GenBank/DDBJ databases">
        <authorList>
            <person name="Aksoy S."/>
            <person name="Warren W."/>
            <person name="Wilson R.K."/>
        </authorList>
    </citation>
    <scope>NUCLEOTIDE SEQUENCE [LARGE SCALE GENOMIC DNA]</scope>
    <source>
        <strain evidence="2">IAEA</strain>
    </source>
</reference>
<evidence type="ECO:0000313" key="1">
    <source>
        <dbReference type="EnsemblMetazoa" id="GPPI026302-PA"/>
    </source>
</evidence>
<dbReference type="VEuPathDB" id="VectorBase:GPPI026302"/>
<evidence type="ECO:0000313" key="2">
    <source>
        <dbReference type="Proteomes" id="UP000092460"/>
    </source>
</evidence>
<dbReference type="Proteomes" id="UP000092460">
    <property type="component" value="Unassembled WGS sequence"/>
</dbReference>
<protein>
    <submittedName>
        <fullName evidence="1">Uncharacterized protein</fullName>
    </submittedName>
</protein>
<dbReference type="EMBL" id="JXJN01012350">
    <property type="status" value="NOT_ANNOTATED_CDS"/>
    <property type="molecule type" value="Genomic_DNA"/>
</dbReference>
<accession>A0A1B0BD63</accession>
<proteinExistence type="predicted"/>
<dbReference type="EnsemblMetazoa" id="GPPI026302-RA">
    <property type="protein sequence ID" value="GPPI026302-PA"/>
    <property type="gene ID" value="GPPI026302"/>
</dbReference>
<reference evidence="1" key="2">
    <citation type="submission" date="2020-05" db="UniProtKB">
        <authorList>
            <consortium name="EnsemblMetazoa"/>
        </authorList>
    </citation>
    <scope>IDENTIFICATION</scope>
    <source>
        <strain evidence="1">IAEA</strain>
    </source>
</reference>
<dbReference type="EMBL" id="JXJN01012351">
    <property type="status" value="NOT_ANNOTATED_CDS"/>
    <property type="molecule type" value="Genomic_DNA"/>
</dbReference>
<sequence length="69" mass="8040">LFRCVFCNSNNLKLELFAKSRKLLLRNKFLSSQSQQQQQQQHRYKVECHNSSIDYGLSADYATRISAKG</sequence>
<dbReference type="AlphaFoldDB" id="A0A1B0BD63"/>
<keyword evidence="2" id="KW-1185">Reference proteome</keyword>
<name>A0A1B0BD63_9MUSC</name>
<organism evidence="1 2">
    <name type="scientific">Glossina palpalis gambiensis</name>
    <dbReference type="NCBI Taxonomy" id="67801"/>
    <lineage>
        <taxon>Eukaryota</taxon>
        <taxon>Metazoa</taxon>
        <taxon>Ecdysozoa</taxon>
        <taxon>Arthropoda</taxon>
        <taxon>Hexapoda</taxon>
        <taxon>Insecta</taxon>
        <taxon>Pterygota</taxon>
        <taxon>Neoptera</taxon>
        <taxon>Endopterygota</taxon>
        <taxon>Diptera</taxon>
        <taxon>Brachycera</taxon>
        <taxon>Muscomorpha</taxon>
        <taxon>Hippoboscoidea</taxon>
        <taxon>Glossinidae</taxon>
        <taxon>Glossina</taxon>
    </lineage>
</organism>